<evidence type="ECO:0000256" key="1">
    <source>
        <dbReference type="ARBA" id="ARBA00022801"/>
    </source>
</evidence>
<reference evidence="5 6" key="1">
    <citation type="submission" date="2017-03" db="EMBL/GenBank/DDBJ databases">
        <authorList>
            <person name="Afonso C.L."/>
            <person name="Miller P.J."/>
            <person name="Scott M.A."/>
            <person name="Spackman E."/>
            <person name="Goraichik I."/>
            <person name="Dimitrov K.M."/>
            <person name="Suarez D.L."/>
            <person name="Swayne D.E."/>
        </authorList>
    </citation>
    <scope>NUCLEOTIDE SEQUENCE [LARGE SCALE GENOMIC DNA]</scope>
    <source>
        <strain evidence="5 6">CECT 8287</strain>
    </source>
</reference>
<feature type="signal peptide" evidence="3">
    <location>
        <begin position="1"/>
        <end position="20"/>
    </location>
</feature>
<keyword evidence="2" id="KW-0472">Membrane</keyword>
<keyword evidence="3" id="KW-0732">Signal</keyword>
<dbReference type="Pfam" id="PF07589">
    <property type="entry name" value="PEP-CTERM"/>
    <property type="match status" value="1"/>
</dbReference>
<keyword evidence="2" id="KW-0812">Transmembrane</keyword>
<protein>
    <submittedName>
        <fullName evidence="5">Phosphatidylcholine-sterol acyltransferase</fullName>
        <ecNumber evidence="5">2.3.1.43</ecNumber>
    </submittedName>
</protein>
<dbReference type="InterPro" id="IPR013424">
    <property type="entry name" value="Ice-binding_C"/>
</dbReference>
<dbReference type="EC" id="2.3.1.43" evidence="5"/>
<feature type="chain" id="PRO_5013300418" evidence="3">
    <location>
        <begin position="21"/>
        <end position="343"/>
    </location>
</feature>
<dbReference type="SUPFAM" id="SSF52266">
    <property type="entry name" value="SGNH hydrolase"/>
    <property type="match status" value="1"/>
</dbReference>
<name>A0A1Y5T7N2_9RHOB</name>
<sequence length="343" mass="34600">MKNIVIAAVLFLGAAGAAPAATIADAYSSFYAFGDSLSDDGKFGTLDPPSLDGRFSNGPVWVEHIAQLFKSAGRDTGNLALGGATAGNVNLNPAGPLSTFGGQIATFAGSLAAGVGLPTKILPTVEFSLNPPSPGANPLVSILFGPNDIFQGFNPVAAANSVANGIRAIASIGANFDDFLVMSLPDIGATPAFAGAGSAGATAASNAFNAQLALNVAGLRSEGLNIIEFDTESVFQEILADINSGTFKFGIFDARTPCTASIGAPLDPTFSNPGSCLDLGINPNTLLFVDGVHPNGVVHGLVADRAIAAVENHLAAVPLPATLPMLILAVGGIGFIARRRQTA</sequence>
<dbReference type="OrthoDB" id="5292073at2"/>
<evidence type="ECO:0000313" key="5">
    <source>
        <dbReference type="EMBL" id="SLN57279.1"/>
    </source>
</evidence>
<evidence type="ECO:0000256" key="3">
    <source>
        <dbReference type="SAM" id="SignalP"/>
    </source>
</evidence>
<organism evidence="5 6">
    <name type="scientific">Roseovarius litorisediminis</name>
    <dbReference type="NCBI Taxonomy" id="1312363"/>
    <lineage>
        <taxon>Bacteria</taxon>
        <taxon>Pseudomonadati</taxon>
        <taxon>Pseudomonadota</taxon>
        <taxon>Alphaproteobacteria</taxon>
        <taxon>Rhodobacterales</taxon>
        <taxon>Roseobacteraceae</taxon>
        <taxon>Roseovarius</taxon>
    </lineage>
</organism>
<accession>A0A1Y5T7N2</accession>
<gene>
    <name evidence="5" type="ORF">PEL8287_03082</name>
</gene>
<keyword evidence="5" id="KW-0012">Acyltransferase</keyword>
<feature type="transmembrane region" description="Helical" evidence="2">
    <location>
        <begin position="315"/>
        <end position="337"/>
    </location>
</feature>
<dbReference type="PANTHER" id="PTHR45648">
    <property type="entry name" value="GDSL LIPASE/ACYLHYDROLASE FAMILY PROTEIN (AFU_ORTHOLOGUE AFUA_4G14700)"/>
    <property type="match status" value="1"/>
</dbReference>
<keyword evidence="1" id="KW-0378">Hydrolase</keyword>
<dbReference type="Pfam" id="PF00657">
    <property type="entry name" value="Lipase_GDSL"/>
    <property type="match status" value="1"/>
</dbReference>
<dbReference type="InterPro" id="IPR036514">
    <property type="entry name" value="SGNH_hydro_sf"/>
</dbReference>
<evidence type="ECO:0000259" key="4">
    <source>
        <dbReference type="Pfam" id="PF07589"/>
    </source>
</evidence>
<dbReference type="PANTHER" id="PTHR45648:SF22">
    <property type="entry name" value="GDSL LIPASE_ACYLHYDROLASE FAMILY PROTEIN (AFU_ORTHOLOGUE AFUA_4G14700)"/>
    <property type="match status" value="1"/>
</dbReference>
<dbReference type="Proteomes" id="UP000193827">
    <property type="component" value="Unassembled WGS sequence"/>
</dbReference>
<evidence type="ECO:0000313" key="6">
    <source>
        <dbReference type="Proteomes" id="UP000193827"/>
    </source>
</evidence>
<evidence type="ECO:0000256" key="2">
    <source>
        <dbReference type="SAM" id="Phobius"/>
    </source>
</evidence>
<dbReference type="AlphaFoldDB" id="A0A1Y5T7N2"/>
<keyword evidence="6" id="KW-1185">Reference proteome</keyword>
<dbReference type="GO" id="GO:0016788">
    <property type="term" value="F:hydrolase activity, acting on ester bonds"/>
    <property type="evidence" value="ECO:0007669"/>
    <property type="project" value="InterPro"/>
</dbReference>
<dbReference type="InterPro" id="IPR051058">
    <property type="entry name" value="GDSL_Est/Lipase"/>
</dbReference>
<dbReference type="RefSeq" id="WP_085893297.1">
    <property type="nucleotide sequence ID" value="NZ_FWFL01000008.1"/>
</dbReference>
<keyword evidence="5" id="KW-0808">Transferase</keyword>
<feature type="domain" description="Ice-binding protein C-terminal" evidence="4">
    <location>
        <begin position="316"/>
        <end position="340"/>
    </location>
</feature>
<keyword evidence="2" id="KW-1133">Transmembrane helix</keyword>
<dbReference type="GO" id="GO:0004607">
    <property type="term" value="F:phosphatidylcholine-sterol O-acyltransferase activity"/>
    <property type="evidence" value="ECO:0007669"/>
    <property type="project" value="UniProtKB-EC"/>
</dbReference>
<dbReference type="CDD" id="cd01846">
    <property type="entry name" value="fatty_acyltransferase_like"/>
    <property type="match status" value="1"/>
</dbReference>
<dbReference type="EMBL" id="FWFL01000008">
    <property type="protein sequence ID" value="SLN57279.1"/>
    <property type="molecule type" value="Genomic_DNA"/>
</dbReference>
<dbReference type="Gene3D" id="3.40.50.1110">
    <property type="entry name" value="SGNH hydrolase"/>
    <property type="match status" value="1"/>
</dbReference>
<proteinExistence type="predicted"/>
<dbReference type="InterPro" id="IPR001087">
    <property type="entry name" value="GDSL"/>
</dbReference>